<name>A0ABW0IWL7_9HYPH</name>
<comment type="caution">
    <text evidence="3">The sequence shown here is derived from an EMBL/GenBank/DDBJ whole genome shotgun (WGS) entry which is preliminary data.</text>
</comment>
<evidence type="ECO:0000256" key="1">
    <source>
        <dbReference type="SAM" id="Coils"/>
    </source>
</evidence>
<dbReference type="EMBL" id="JBHSLW010000029">
    <property type="protein sequence ID" value="MFC5421506.1"/>
    <property type="molecule type" value="Genomic_DNA"/>
</dbReference>
<keyword evidence="1" id="KW-0175">Coiled coil</keyword>
<reference evidence="4" key="1">
    <citation type="journal article" date="2019" name="Int. J. Syst. Evol. Microbiol.">
        <title>The Global Catalogue of Microorganisms (GCM) 10K type strain sequencing project: providing services to taxonomists for standard genome sequencing and annotation.</title>
        <authorList>
            <consortium name="The Broad Institute Genomics Platform"/>
            <consortium name="The Broad Institute Genome Sequencing Center for Infectious Disease"/>
            <person name="Wu L."/>
            <person name="Ma J."/>
        </authorList>
    </citation>
    <scope>NUCLEOTIDE SEQUENCE [LARGE SCALE GENOMIC DNA]</scope>
    <source>
        <strain evidence="4">NCAIM B.01391</strain>
    </source>
</reference>
<organism evidence="3 4">
    <name type="scientific">Bosea eneae</name>
    <dbReference type="NCBI Taxonomy" id="151454"/>
    <lineage>
        <taxon>Bacteria</taxon>
        <taxon>Pseudomonadati</taxon>
        <taxon>Pseudomonadota</taxon>
        <taxon>Alphaproteobacteria</taxon>
        <taxon>Hyphomicrobiales</taxon>
        <taxon>Boseaceae</taxon>
        <taxon>Bosea</taxon>
    </lineage>
</organism>
<accession>A0ABW0IWL7</accession>
<dbReference type="Gene3D" id="1.10.287.1490">
    <property type="match status" value="1"/>
</dbReference>
<evidence type="ECO:0000256" key="2">
    <source>
        <dbReference type="SAM" id="MobiDB-lite"/>
    </source>
</evidence>
<feature type="coiled-coil region" evidence="1">
    <location>
        <begin position="63"/>
        <end position="161"/>
    </location>
</feature>
<protein>
    <submittedName>
        <fullName evidence="3">Uncharacterized protein</fullName>
    </submittedName>
</protein>
<gene>
    <name evidence="3" type="ORF">ACFPOB_18260</name>
</gene>
<proteinExistence type="predicted"/>
<evidence type="ECO:0000313" key="4">
    <source>
        <dbReference type="Proteomes" id="UP001596053"/>
    </source>
</evidence>
<feature type="region of interest" description="Disordered" evidence="2">
    <location>
        <begin position="515"/>
        <end position="542"/>
    </location>
</feature>
<evidence type="ECO:0000313" key="3">
    <source>
        <dbReference type="EMBL" id="MFC5421506.1"/>
    </source>
</evidence>
<dbReference type="Proteomes" id="UP001596053">
    <property type="component" value="Unassembled WGS sequence"/>
</dbReference>
<sequence>MAVMTKAMGAFLILMVFGMKYYIPDFTSEQIAAIVRASLDGVRTQLEASSRKLKSGDYTREDLDRLQQQIDAAVASLAQSQRDVSRLQTRLDQASSQLHRVEDERKRLQTALADAEAQTRRFEAEAAALRAEVERLRAEDSVALKARIAQLARENAALAARRTAVVQLRYSCSDAVIVVGVSHQQVRELGKPEPVIPADDSPGYGPILRGPDEIDPGESLDFSPLRGTRELASTWIGRTLRPGDSLAVYAKYLNAVPAGGGQGPSLAESSCAVSSFLSSGGPAVGAPPIRIGPQQPFVFIGLVRLDGEQLKAVPLDEAQQRWFRARLDDAPCRAPICDPSSAAARTALRGYLAVLYGRRLADKPAGVPGNEGAAGSLLTDLLDGYVAGSIDQPALTRWIGLIEADSTQAAGAPPGAPDALAPELRPRLSAAGVPPGVAEAFVRRASLGWWSPAEREARLRRAGIAPIPGEFEARAAAIPAQPGHVALIKPMVDEGAMTAAQGIEWLTLITRAREAGRPGSTAGPPPSPNPPPQLDRLSDGLTAKGFPEQIRSIVWGLAQGGTLRAADALDLLSRTKGRQRR</sequence>
<keyword evidence="4" id="KW-1185">Reference proteome</keyword>
<feature type="compositionally biased region" description="Pro residues" evidence="2">
    <location>
        <begin position="523"/>
        <end position="533"/>
    </location>
</feature>
<dbReference type="RefSeq" id="WP_377799794.1">
    <property type="nucleotide sequence ID" value="NZ_JBHSLW010000029.1"/>
</dbReference>